<protein>
    <submittedName>
        <fullName evidence="2">Type II toxin-antitoxin system Y4mF family antitoxin</fullName>
    </submittedName>
</protein>
<reference evidence="2" key="2">
    <citation type="submission" date="2021-04" db="EMBL/GenBank/DDBJ databases">
        <authorList>
            <person name="Gilroy R."/>
        </authorList>
    </citation>
    <scope>NUCLEOTIDE SEQUENCE</scope>
    <source>
        <strain evidence="2">ChiGjej4B4-7305</strain>
    </source>
</reference>
<dbReference type="EMBL" id="DXBY01000035">
    <property type="protein sequence ID" value="HIZ34480.1"/>
    <property type="molecule type" value="Genomic_DNA"/>
</dbReference>
<dbReference type="AlphaFoldDB" id="A0A9D2EBQ9"/>
<dbReference type="InterPro" id="IPR017507">
    <property type="entry name" value="Tscrpt_reg_HipB-like"/>
</dbReference>
<dbReference type="Gene3D" id="1.10.260.40">
    <property type="entry name" value="lambda repressor-like DNA-binding domains"/>
    <property type="match status" value="1"/>
</dbReference>
<accession>A0A9D2EBQ9</accession>
<comment type="caution">
    <text evidence="2">The sequence shown here is derived from an EMBL/GenBank/DDBJ whole genome shotgun (WGS) entry which is preliminary data.</text>
</comment>
<gene>
    <name evidence="2" type="ORF">H9815_01780</name>
</gene>
<evidence type="ECO:0000313" key="2">
    <source>
        <dbReference type="EMBL" id="HIZ34480.1"/>
    </source>
</evidence>
<dbReference type="InterPro" id="IPR010982">
    <property type="entry name" value="Lambda_DNA-bd_dom_sf"/>
</dbReference>
<dbReference type="PROSITE" id="PS50943">
    <property type="entry name" value="HTH_CROC1"/>
    <property type="match status" value="1"/>
</dbReference>
<dbReference type="SMART" id="SM00530">
    <property type="entry name" value="HTH_XRE"/>
    <property type="match status" value="1"/>
</dbReference>
<dbReference type="SUPFAM" id="SSF47413">
    <property type="entry name" value="lambda repressor-like DNA-binding domains"/>
    <property type="match status" value="1"/>
</dbReference>
<evidence type="ECO:0000313" key="3">
    <source>
        <dbReference type="Proteomes" id="UP000824037"/>
    </source>
</evidence>
<dbReference type="InterPro" id="IPR001387">
    <property type="entry name" value="Cro/C1-type_HTH"/>
</dbReference>
<dbReference type="Pfam" id="PF01381">
    <property type="entry name" value="HTH_3"/>
    <property type="match status" value="1"/>
</dbReference>
<dbReference type="NCBIfam" id="TIGR03070">
    <property type="entry name" value="couple_hipB"/>
    <property type="match status" value="1"/>
</dbReference>
<dbReference type="Proteomes" id="UP000824037">
    <property type="component" value="Unassembled WGS sequence"/>
</dbReference>
<name>A0A9D2EBQ9_9MICO</name>
<proteinExistence type="predicted"/>
<sequence length="61" mass="6902">MIERRKQLGLRQEDLAVLAGVSERFVRQLEAGKSTVRLDTLTAVLDALGLELVLRRREVGR</sequence>
<dbReference type="CDD" id="cd00093">
    <property type="entry name" value="HTH_XRE"/>
    <property type="match status" value="1"/>
</dbReference>
<feature type="domain" description="HTH cro/C1-type" evidence="1">
    <location>
        <begin position="1"/>
        <end position="55"/>
    </location>
</feature>
<reference evidence="2" key="1">
    <citation type="journal article" date="2021" name="PeerJ">
        <title>Extensive microbial diversity within the chicken gut microbiome revealed by metagenomics and culture.</title>
        <authorList>
            <person name="Gilroy R."/>
            <person name="Ravi A."/>
            <person name="Getino M."/>
            <person name="Pursley I."/>
            <person name="Horton D.L."/>
            <person name="Alikhan N.F."/>
            <person name="Baker D."/>
            <person name="Gharbi K."/>
            <person name="Hall N."/>
            <person name="Watson M."/>
            <person name="Adriaenssens E.M."/>
            <person name="Foster-Nyarko E."/>
            <person name="Jarju S."/>
            <person name="Secka A."/>
            <person name="Antonio M."/>
            <person name="Oren A."/>
            <person name="Chaudhuri R.R."/>
            <person name="La Ragione R."/>
            <person name="Hildebrand F."/>
            <person name="Pallen M.J."/>
        </authorList>
    </citation>
    <scope>NUCLEOTIDE SEQUENCE</scope>
    <source>
        <strain evidence="2">ChiGjej4B4-7305</strain>
    </source>
</reference>
<evidence type="ECO:0000259" key="1">
    <source>
        <dbReference type="PROSITE" id="PS50943"/>
    </source>
</evidence>
<dbReference type="GO" id="GO:0003677">
    <property type="term" value="F:DNA binding"/>
    <property type="evidence" value="ECO:0007669"/>
    <property type="project" value="InterPro"/>
</dbReference>
<organism evidence="2 3">
    <name type="scientific">Candidatus Ruania gallistercoris</name>
    <dbReference type="NCBI Taxonomy" id="2838746"/>
    <lineage>
        <taxon>Bacteria</taxon>
        <taxon>Bacillati</taxon>
        <taxon>Actinomycetota</taxon>
        <taxon>Actinomycetes</taxon>
        <taxon>Micrococcales</taxon>
        <taxon>Ruaniaceae</taxon>
        <taxon>Ruania</taxon>
    </lineage>
</organism>